<dbReference type="SUPFAM" id="SSF51621">
    <property type="entry name" value="Phosphoenolpyruvate/pyruvate domain"/>
    <property type="match status" value="1"/>
</dbReference>
<dbReference type="GO" id="GO:0008672">
    <property type="term" value="F:2-dehydro-3-deoxyglucarate aldolase activity"/>
    <property type="evidence" value="ECO:0007669"/>
    <property type="project" value="InterPro"/>
</dbReference>
<accession>A0A0U3MZJ8</accession>
<gene>
    <name evidence="5" type="ORF">RD2015_3969</name>
</gene>
<name>A0A0U3MZJ8_9BURK</name>
<sequence>MPTPTTPYSSFPNTFRQRLIAGEPLIGCWCSLANPITTEVLGVAGFDWLLLDGEHSPNDVISFVPQLMALKDSVSAPVVRPSSNNVVEIKRLLDAGFSNFLVPFVETADQARMAVAATRYPPQGIRGVSVSQRNNRYGTIPGYFQGVNEQISVSLQIESPAGVDAVAEIAAVEGVDAIFIGPSDLAAGYGHLGNPGHPDVQAAMASVFQTVKGLGKAVGILAPVEADARRYMGMGATMVAVGSDLGVFRGATQALRDKYL</sequence>
<dbReference type="GO" id="GO:0019394">
    <property type="term" value="P:glucarate catabolic process"/>
    <property type="evidence" value="ECO:0007669"/>
    <property type="project" value="InterPro"/>
</dbReference>
<evidence type="ECO:0000256" key="3">
    <source>
        <dbReference type="ARBA" id="ARBA00023239"/>
    </source>
</evidence>
<dbReference type="AlphaFoldDB" id="A0A0U3MZJ8"/>
<evidence type="ECO:0000256" key="2">
    <source>
        <dbReference type="ARBA" id="ARBA00022842"/>
    </source>
</evidence>
<evidence type="ECO:0000313" key="5">
    <source>
        <dbReference type="EMBL" id="ALV08419.1"/>
    </source>
</evidence>
<evidence type="ECO:0000256" key="1">
    <source>
        <dbReference type="ARBA" id="ARBA00022723"/>
    </source>
</evidence>
<dbReference type="KEGG" id="rdp:RD2015_3969"/>
<dbReference type="InterPro" id="IPR005000">
    <property type="entry name" value="Aldolase/citrate-lyase_domain"/>
</dbReference>
<keyword evidence="6" id="KW-1185">Reference proteome</keyword>
<evidence type="ECO:0000256" key="4">
    <source>
        <dbReference type="ARBA" id="ARBA00045074"/>
    </source>
</evidence>
<keyword evidence="3" id="KW-0456">Lyase</keyword>
<keyword evidence="2" id="KW-0460">Magnesium</keyword>
<dbReference type="InterPro" id="IPR040442">
    <property type="entry name" value="Pyrv_kinase-like_dom_sf"/>
</dbReference>
<dbReference type="InterPro" id="IPR050251">
    <property type="entry name" value="HpcH-HpaI_aldolase"/>
</dbReference>
<dbReference type="STRING" id="76731.RD2015_3969"/>
<dbReference type="PANTHER" id="PTHR30502">
    <property type="entry name" value="2-KETO-3-DEOXY-L-RHAMNONATE ALDOLASE"/>
    <property type="match status" value="1"/>
</dbReference>
<dbReference type="EMBL" id="CP013729">
    <property type="protein sequence ID" value="ALV08419.1"/>
    <property type="molecule type" value="Genomic_DNA"/>
</dbReference>
<comment type="catalytic activity">
    <reaction evidence="4">
        <text>D-glyceraldehyde + pyruvate = 2-dehydro-3-deoxy-L-galactonate</text>
        <dbReference type="Rhea" id="RHEA:80055"/>
        <dbReference type="ChEBI" id="CHEBI:15361"/>
        <dbReference type="ChEBI" id="CHEBI:17378"/>
        <dbReference type="ChEBI" id="CHEBI:75545"/>
    </reaction>
</comment>
<protein>
    <submittedName>
        <fullName evidence="5">Alpha-dehydro-beta-deoxy-D-glucarate aldolase</fullName>
    </submittedName>
</protein>
<dbReference type="InterPro" id="IPR017648">
    <property type="entry name" value="GarL"/>
</dbReference>
<dbReference type="GO" id="GO:0005737">
    <property type="term" value="C:cytoplasm"/>
    <property type="evidence" value="ECO:0007669"/>
    <property type="project" value="UniProtKB-ARBA"/>
</dbReference>
<organism evidence="5 6">
    <name type="scientific">Roseateles depolymerans</name>
    <dbReference type="NCBI Taxonomy" id="76731"/>
    <lineage>
        <taxon>Bacteria</taxon>
        <taxon>Pseudomonadati</taxon>
        <taxon>Pseudomonadota</taxon>
        <taxon>Betaproteobacteria</taxon>
        <taxon>Burkholderiales</taxon>
        <taxon>Sphaerotilaceae</taxon>
        <taxon>Roseateles</taxon>
    </lineage>
</organism>
<dbReference type="NCBIfam" id="TIGR03239">
    <property type="entry name" value="GarL"/>
    <property type="match status" value="1"/>
</dbReference>
<keyword evidence="1" id="KW-0479">Metal-binding</keyword>
<dbReference type="InterPro" id="IPR015813">
    <property type="entry name" value="Pyrv/PenolPyrv_kinase-like_dom"/>
</dbReference>
<evidence type="ECO:0000313" key="6">
    <source>
        <dbReference type="Proteomes" id="UP000060699"/>
    </source>
</evidence>
<proteinExistence type="predicted"/>
<dbReference type="PANTHER" id="PTHR30502:SF4">
    <property type="entry name" value="5-KETO-4-DEOXY-D-GLUCARATE ALDOLASE"/>
    <property type="match status" value="1"/>
</dbReference>
<dbReference type="OrthoDB" id="86160at2"/>
<dbReference type="FunFam" id="3.20.20.60:FF:000004">
    <property type="entry name" value="5-keto-4-deoxy-D-glucarate aldolase"/>
    <property type="match status" value="1"/>
</dbReference>
<dbReference type="Proteomes" id="UP000060699">
    <property type="component" value="Chromosome"/>
</dbReference>
<dbReference type="GO" id="GO:0046872">
    <property type="term" value="F:metal ion binding"/>
    <property type="evidence" value="ECO:0007669"/>
    <property type="project" value="UniProtKB-KW"/>
</dbReference>
<dbReference type="PATRIC" id="fig|76731.3.peg.4063"/>
<reference evidence="5 6" key="1">
    <citation type="submission" date="2015-12" db="EMBL/GenBank/DDBJ databases">
        <title>Complete genome of Roseateles depolymerans KCTC 42856.</title>
        <authorList>
            <person name="Kim K.M."/>
        </authorList>
    </citation>
    <scope>NUCLEOTIDE SEQUENCE [LARGE SCALE GENOMIC DNA]</scope>
    <source>
        <strain evidence="5 6">KCTC 42856</strain>
    </source>
</reference>
<dbReference type="Pfam" id="PF03328">
    <property type="entry name" value="HpcH_HpaI"/>
    <property type="match status" value="1"/>
</dbReference>
<dbReference type="Gene3D" id="3.20.20.60">
    <property type="entry name" value="Phosphoenolpyruvate-binding domains"/>
    <property type="match status" value="1"/>
</dbReference>
<dbReference type="RefSeq" id="WP_058936390.1">
    <property type="nucleotide sequence ID" value="NZ_CP013729.1"/>
</dbReference>
<dbReference type="NCBIfam" id="NF007849">
    <property type="entry name" value="PRK10558.1"/>
    <property type="match status" value="1"/>
</dbReference>